<comment type="function">
    <text evidence="3">Required for rescue of stalled ribosomes mediated by trans-translation. Binds to transfer-messenger RNA (tmRNA), required for stable association of tmRNA with ribosomes. tmRNA and SmpB together mimic tRNA shape, replacing the anticodon stem-loop with SmpB. tmRNA is encoded by the ssrA gene; the 2 termini fold to resemble tRNA(Ala) and it encodes a 'tag peptide', a short internal open reading frame. During trans-translation Ala-aminoacylated tmRNA acts like a tRNA, entering the A-site of stalled ribosomes, displacing the stalled mRNA. The ribosome then switches to translate the ORF on the tmRNA; the nascent peptide is terminated with the 'tag peptide' encoded by the tmRNA and targeted for degradation. The ribosome is freed to recommence translation, which seems to be the essential function of trans-translation.</text>
</comment>
<protein>
    <recommendedName>
        <fullName evidence="3">SsrA-binding protein</fullName>
    </recommendedName>
    <alternativeName>
        <fullName evidence="3">Small protein B</fullName>
    </alternativeName>
</protein>
<dbReference type="Proteomes" id="UP000634004">
    <property type="component" value="Unassembled WGS sequence"/>
</dbReference>
<proteinExistence type="inferred from homology"/>
<evidence type="ECO:0000313" key="6">
    <source>
        <dbReference type="Proteomes" id="UP000634004"/>
    </source>
</evidence>
<dbReference type="Pfam" id="PF01668">
    <property type="entry name" value="SmpB"/>
    <property type="match status" value="1"/>
</dbReference>
<dbReference type="PANTHER" id="PTHR30308">
    <property type="entry name" value="TMRNA-BINDING COMPONENT OF TRANS-TRANSLATION TAGGING COMPLEX"/>
    <property type="match status" value="1"/>
</dbReference>
<dbReference type="HAMAP" id="MF_00023">
    <property type="entry name" value="SmpB"/>
    <property type="match status" value="1"/>
</dbReference>
<reference evidence="5" key="1">
    <citation type="journal article" date="2014" name="Int. J. Syst. Evol. Microbiol.">
        <title>Complete genome sequence of Corynebacterium casei LMG S-19264T (=DSM 44701T), isolated from a smear-ripened cheese.</title>
        <authorList>
            <consortium name="US DOE Joint Genome Institute (JGI-PGF)"/>
            <person name="Walter F."/>
            <person name="Albersmeier A."/>
            <person name="Kalinowski J."/>
            <person name="Ruckert C."/>
        </authorList>
    </citation>
    <scope>NUCLEOTIDE SEQUENCE</scope>
    <source>
        <strain evidence="5">KCTC 32513</strain>
    </source>
</reference>
<evidence type="ECO:0000256" key="3">
    <source>
        <dbReference type="HAMAP-Rule" id="MF_00023"/>
    </source>
</evidence>
<comment type="similarity">
    <text evidence="3">Belongs to the SmpB family.</text>
</comment>
<dbReference type="SUPFAM" id="SSF74982">
    <property type="entry name" value="Small protein B (SmpB)"/>
    <property type="match status" value="1"/>
</dbReference>
<feature type="region of interest" description="Disordered" evidence="4">
    <location>
        <begin position="139"/>
        <end position="161"/>
    </location>
</feature>
<comment type="subcellular location">
    <subcellularLocation>
        <location evidence="3">Cytoplasm</location>
    </subcellularLocation>
    <text evidence="3">The tmRNA-SmpB complex associates with stalled 70S ribosomes.</text>
</comment>
<evidence type="ECO:0000256" key="1">
    <source>
        <dbReference type="ARBA" id="ARBA00022490"/>
    </source>
</evidence>
<dbReference type="GO" id="GO:0005829">
    <property type="term" value="C:cytosol"/>
    <property type="evidence" value="ECO:0007669"/>
    <property type="project" value="TreeGrafter"/>
</dbReference>
<dbReference type="InterPro" id="IPR023620">
    <property type="entry name" value="SmpB"/>
</dbReference>
<evidence type="ECO:0000256" key="4">
    <source>
        <dbReference type="SAM" id="MobiDB-lite"/>
    </source>
</evidence>
<dbReference type="EMBL" id="BMZH01000004">
    <property type="protein sequence ID" value="GHA91842.1"/>
    <property type="molecule type" value="Genomic_DNA"/>
</dbReference>
<dbReference type="InterPro" id="IPR020081">
    <property type="entry name" value="SsrA-bd_prot_CS"/>
</dbReference>
<keyword evidence="6" id="KW-1185">Reference proteome</keyword>
<dbReference type="Gene3D" id="2.40.280.10">
    <property type="match status" value="1"/>
</dbReference>
<dbReference type="GO" id="GO:0003723">
    <property type="term" value="F:RNA binding"/>
    <property type="evidence" value="ECO:0007669"/>
    <property type="project" value="UniProtKB-UniRule"/>
</dbReference>
<dbReference type="GO" id="GO:0070929">
    <property type="term" value="P:trans-translation"/>
    <property type="evidence" value="ECO:0007669"/>
    <property type="project" value="UniProtKB-UniRule"/>
</dbReference>
<keyword evidence="2 3" id="KW-0694">RNA-binding</keyword>
<comment type="caution">
    <text evidence="5">The sequence shown here is derived from an EMBL/GenBank/DDBJ whole genome shotgun (WGS) entry which is preliminary data.</text>
</comment>
<reference evidence="5" key="2">
    <citation type="submission" date="2020-09" db="EMBL/GenBank/DDBJ databases">
        <authorList>
            <person name="Sun Q."/>
            <person name="Kim S."/>
        </authorList>
    </citation>
    <scope>NUCLEOTIDE SEQUENCE</scope>
    <source>
        <strain evidence="5">KCTC 32513</strain>
    </source>
</reference>
<dbReference type="PANTHER" id="PTHR30308:SF2">
    <property type="entry name" value="SSRA-BINDING PROTEIN"/>
    <property type="match status" value="1"/>
</dbReference>
<organism evidence="5 6">
    <name type="scientific">Algimonas arctica</name>
    <dbReference type="NCBI Taxonomy" id="1479486"/>
    <lineage>
        <taxon>Bacteria</taxon>
        <taxon>Pseudomonadati</taxon>
        <taxon>Pseudomonadota</taxon>
        <taxon>Alphaproteobacteria</taxon>
        <taxon>Maricaulales</taxon>
        <taxon>Robiginitomaculaceae</taxon>
        <taxon>Algimonas</taxon>
    </lineage>
</organism>
<dbReference type="GO" id="GO:0070930">
    <property type="term" value="P:trans-translation-dependent protein tagging"/>
    <property type="evidence" value="ECO:0007669"/>
    <property type="project" value="TreeGrafter"/>
</dbReference>
<dbReference type="AlphaFoldDB" id="A0A8J3CPW8"/>
<dbReference type="CDD" id="cd09294">
    <property type="entry name" value="SmpB"/>
    <property type="match status" value="1"/>
</dbReference>
<dbReference type="NCBIfam" id="NF003843">
    <property type="entry name" value="PRK05422.1"/>
    <property type="match status" value="1"/>
</dbReference>
<dbReference type="NCBIfam" id="TIGR00086">
    <property type="entry name" value="smpB"/>
    <property type="match status" value="1"/>
</dbReference>
<dbReference type="InterPro" id="IPR000037">
    <property type="entry name" value="SsrA-bd_prot"/>
</dbReference>
<evidence type="ECO:0000256" key="2">
    <source>
        <dbReference type="ARBA" id="ARBA00022884"/>
    </source>
</evidence>
<dbReference type="PROSITE" id="PS01317">
    <property type="entry name" value="SSRP"/>
    <property type="match status" value="1"/>
</dbReference>
<gene>
    <name evidence="3 5" type="primary">smpB</name>
    <name evidence="5" type="ORF">GCM10009069_13820</name>
</gene>
<name>A0A8J3CPW8_9PROT</name>
<keyword evidence="1 3" id="KW-0963">Cytoplasm</keyword>
<accession>A0A8J3CPW8</accession>
<sequence length="161" mass="18357">MAVKKKPTIGENGKLIAENRRARFDYAIEETFEAGISLLGTEVKSLRLGKANIAESYVDVDGSEAFLVNANIPIYEPAAQFNHIPTRGRKLLLKRKEINTLIGETQRKGRTIVPLKIYFNNEGRIKLLIGVAEGKQQRDKRDVQKKRDWQKQKARLLRDRG</sequence>
<evidence type="ECO:0000313" key="5">
    <source>
        <dbReference type="EMBL" id="GHA91842.1"/>
    </source>
</evidence>